<dbReference type="PANTHER" id="PTHR30118:SF15">
    <property type="entry name" value="TRANSCRIPTIONAL REGULATORY PROTEIN"/>
    <property type="match status" value="1"/>
</dbReference>
<dbReference type="SUPFAM" id="SSF46785">
    <property type="entry name" value="Winged helix' DNA-binding domain"/>
    <property type="match status" value="1"/>
</dbReference>
<evidence type="ECO:0000256" key="2">
    <source>
        <dbReference type="ARBA" id="ARBA00023015"/>
    </source>
</evidence>
<dbReference type="Proteomes" id="UP000313645">
    <property type="component" value="Unassembled WGS sequence"/>
</dbReference>
<comment type="caution">
    <text evidence="6">The sequence shown here is derived from an EMBL/GenBank/DDBJ whole genome shotgun (WGS) entry which is preliminary data.</text>
</comment>
<dbReference type="SUPFAM" id="SSF53850">
    <property type="entry name" value="Periplasmic binding protein-like II"/>
    <property type="match status" value="1"/>
</dbReference>
<protein>
    <submittedName>
        <fullName evidence="6">LysR family transcriptional regulator</fullName>
    </submittedName>
</protein>
<gene>
    <name evidence="6" type="ORF">EZI54_21400</name>
</gene>
<dbReference type="EMBL" id="SJDL01000050">
    <property type="protein sequence ID" value="TBW48308.1"/>
    <property type="molecule type" value="Genomic_DNA"/>
</dbReference>
<organism evidence="6 7">
    <name type="scientific">Marinobacter halodurans</name>
    <dbReference type="NCBI Taxonomy" id="2528979"/>
    <lineage>
        <taxon>Bacteria</taxon>
        <taxon>Pseudomonadati</taxon>
        <taxon>Pseudomonadota</taxon>
        <taxon>Gammaproteobacteria</taxon>
        <taxon>Pseudomonadales</taxon>
        <taxon>Marinobacteraceae</taxon>
        <taxon>Marinobacter</taxon>
    </lineage>
</organism>
<dbReference type="Pfam" id="PF03466">
    <property type="entry name" value="LysR_substrate"/>
    <property type="match status" value="1"/>
</dbReference>
<dbReference type="PROSITE" id="PS50931">
    <property type="entry name" value="HTH_LYSR"/>
    <property type="match status" value="1"/>
</dbReference>
<evidence type="ECO:0000313" key="6">
    <source>
        <dbReference type="EMBL" id="TBW48308.1"/>
    </source>
</evidence>
<keyword evidence="3" id="KW-0238">DNA-binding</keyword>
<dbReference type="InterPro" id="IPR050389">
    <property type="entry name" value="LysR-type_TF"/>
</dbReference>
<keyword evidence="4" id="KW-0804">Transcription</keyword>
<keyword evidence="7" id="KW-1185">Reference proteome</keyword>
<dbReference type="Gene3D" id="3.40.190.10">
    <property type="entry name" value="Periplasmic binding protein-like II"/>
    <property type="match status" value="2"/>
</dbReference>
<dbReference type="PANTHER" id="PTHR30118">
    <property type="entry name" value="HTH-TYPE TRANSCRIPTIONAL REGULATOR LEUO-RELATED"/>
    <property type="match status" value="1"/>
</dbReference>
<dbReference type="CDD" id="cd08417">
    <property type="entry name" value="PBP2_Nitroaromatics_like"/>
    <property type="match status" value="1"/>
</dbReference>
<name>A0ABY1ZED4_9GAMM</name>
<keyword evidence="2" id="KW-0805">Transcription regulation</keyword>
<reference evidence="6 7" key="1">
    <citation type="submission" date="2019-02" db="EMBL/GenBank/DDBJ databases">
        <title>Marinobacter halodurans sp. nov., a marine bacterium isolated from sea tidal flat.</title>
        <authorList>
            <person name="Yoo Y."/>
            <person name="Lee D.W."/>
            <person name="Kim B.S."/>
            <person name="Kim J.-J."/>
        </authorList>
    </citation>
    <scope>NUCLEOTIDE SEQUENCE [LARGE SCALE GENOMIC DNA]</scope>
    <source>
        <strain evidence="6 7">YJ-S3-2</strain>
    </source>
</reference>
<dbReference type="InterPro" id="IPR037402">
    <property type="entry name" value="YidZ_PBP2"/>
</dbReference>
<evidence type="ECO:0000313" key="7">
    <source>
        <dbReference type="Proteomes" id="UP000313645"/>
    </source>
</evidence>
<dbReference type="InterPro" id="IPR036390">
    <property type="entry name" value="WH_DNA-bd_sf"/>
</dbReference>
<dbReference type="InterPro" id="IPR036388">
    <property type="entry name" value="WH-like_DNA-bd_sf"/>
</dbReference>
<dbReference type="Gene3D" id="1.10.10.10">
    <property type="entry name" value="Winged helix-like DNA-binding domain superfamily/Winged helix DNA-binding domain"/>
    <property type="match status" value="1"/>
</dbReference>
<feature type="domain" description="HTH lysR-type" evidence="5">
    <location>
        <begin position="17"/>
        <end position="74"/>
    </location>
</feature>
<dbReference type="Pfam" id="PF00126">
    <property type="entry name" value="HTH_1"/>
    <property type="match status" value="1"/>
</dbReference>
<proteinExistence type="inferred from homology"/>
<evidence type="ECO:0000256" key="4">
    <source>
        <dbReference type="ARBA" id="ARBA00023163"/>
    </source>
</evidence>
<evidence type="ECO:0000256" key="1">
    <source>
        <dbReference type="ARBA" id="ARBA00009437"/>
    </source>
</evidence>
<evidence type="ECO:0000256" key="3">
    <source>
        <dbReference type="ARBA" id="ARBA00023125"/>
    </source>
</evidence>
<dbReference type="InterPro" id="IPR000847">
    <property type="entry name" value="LysR_HTH_N"/>
</dbReference>
<sequence length="317" mass="36257">MGRSVKAEEVVKQLEKLDINMFRTLVTIYERGSFTEAAHLIGINQSTVSYTMKILRDSFEDPLFVRTGNKIEPTDRCHEIVEELRDVLTTLDRLGSKKEFEPEEAQGTVVISCNYHERRALIPEAVQRIRRDAPHIKVHLHEAAVDGKRQLLENTVDILLGPVAIIGDVFYRRHLFSDRYVCLMAADNPLADQPLTLDQFCTAKHLAITHNGRWEALFYPILRVQGINLAPDVSIPNHDNLRQMIRGSDLVATIPGRLAKDLSDELVIKPFPLEVPIAIDMYWTERTHFSGLHKWIRQILADVSVEHRKRFPLDNGS</sequence>
<comment type="similarity">
    <text evidence="1">Belongs to the LysR transcriptional regulatory family.</text>
</comment>
<evidence type="ECO:0000259" key="5">
    <source>
        <dbReference type="PROSITE" id="PS50931"/>
    </source>
</evidence>
<dbReference type="InterPro" id="IPR005119">
    <property type="entry name" value="LysR_subst-bd"/>
</dbReference>
<accession>A0ABY1ZED4</accession>